<dbReference type="Proteomes" id="UP000076848">
    <property type="component" value="Unassembled WGS sequence"/>
</dbReference>
<organism evidence="4 5">
    <name type="scientific">Bordetella ansorpii</name>
    <dbReference type="NCBI Taxonomy" id="288768"/>
    <lineage>
        <taxon>Bacteria</taxon>
        <taxon>Pseudomonadati</taxon>
        <taxon>Pseudomonadota</taxon>
        <taxon>Betaproteobacteria</taxon>
        <taxon>Burkholderiales</taxon>
        <taxon>Alcaligenaceae</taxon>
        <taxon>Bordetella</taxon>
    </lineage>
</organism>
<feature type="domain" description="SHSP" evidence="3">
    <location>
        <begin position="17"/>
        <end position="128"/>
    </location>
</feature>
<evidence type="ECO:0000256" key="2">
    <source>
        <dbReference type="RuleBase" id="RU003616"/>
    </source>
</evidence>
<dbReference type="PROSITE" id="PS01031">
    <property type="entry name" value="SHSP"/>
    <property type="match status" value="1"/>
</dbReference>
<evidence type="ECO:0000313" key="5">
    <source>
        <dbReference type="Proteomes" id="UP000076848"/>
    </source>
</evidence>
<evidence type="ECO:0000313" key="4">
    <source>
        <dbReference type="EMBL" id="SAI66751.1"/>
    </source>
</evidence>
<dbReference type="CDD" id="cd06464">
    <property type="entry name" value="ACD_sHsps-like"/>
    <property type="match status" value="1"/>
</dbReference>
<evidence type="ECO:0000259" key="3">
    <source>
        <dbReference type="PROSITE" id="PS01031"/>
    </source>
</evidence>
<dbReference type="Gene3D" id="2.60.40.790">
    <property type="match status" value="1"/>
</dbReference>
<proteinExistence type="inferred from homology"/>
<dbReference type="STRING" id="288768.SAMEA3906486_01131"/>
<dbReference type="Pfam" id="PF00011">
    <property type="entry name" value="HSP20"/>
    <property type="match status" value="1"/>
</dbReference>
<sequence length="128" mass="13934">MTIESPVAVRGGNRTEARVATLVPPVDIIEDPKGITLIADLPGVSKEQLQIRVQAERLVIEADARIDAPAGVQAFHTEVEQPRYRRAFHLSAELDTAAIEATLKDGVLTLRIPRAQAALPRRVEVQLG</sequence>
<dbReference type="OrthoDB" id="9788892at2"/>
<reference evidence="4 5" key="1">
    <citation type="submission" date="2016-04" db="EMBL/GenBank/DDBJ databases">
        <authorList>
            <consortium name="Pathogen Informatics"/>
        </authorList>
    </citation>
    <scope>NUCLEOTIDE SEQUENCE [LARGE SCALE GENOMIC DNA]</scope>
    <source>
        <strain evidence="4 5">H050680373</strain>
    </source>
</reference>
<dbReference type="SUPFAM" id="SSF49764">
    <property type="entry name" value="HSP20-like chaperones"/>
    <property type="match status" value="1"/>
</dbReference>
<gene>
    <name evidence="4" type="primary">hspA_1</name>
    <name evidence="4" type="ORF">SAMEA3906486_01131</name>
</gene>
<keyword evidence="5" id="KW-1185">Reference proteome</keyword>
<evidence type="ECO:0000256" key="1">
    <source>
        <dbReference type="PROSITE-ProRule" id="PRU00285"/>
    </source>
</evidence>
<dbReference type="InterPro" id="IPR031107">
    <property type="entry name" value="Small_HSP"/>
</dbReference>
<dbReference type="AlphaFoldDB" id="A0A157S918"/>
<dbReference type="InterPro" id="IPR002068">
    <property type="entry name" value="A-crystallin/Hsp20_dom"/>
</dbReference>
<protein>
    <submittedName>
        <fullName evidence="4">Spore protein SP21</fullName>
    </submittedName>
</protein>
<name>A0A157S918_9BORD</name>
<dbReference type="EMBL" id="FKIF01000002">
    <property type="protein sequence ID" value="SAI66751.1"/>
    <property type="molecule type" value="Genomic_DNA"/>
</dbReference>
<comment type="similarity">
    <text evidence="1 2">Belongs to the small heat shock protein (HSP20) family.</text>
</comment>
<dbReference type="InterPro" id="IPR008978">
    <property type="entry name" value="HSP20-like_chaperone"/>
</dbReference>
<accession>A0A157S918</accession>
<dbReference type="RefSeq" id="WP_066124591.1">
    <property type="nucleotide sequence ID" value="NZ_FKIF01000002.1"/>
</dbReference>
<dbReference type="PANTHER" id="PTHR11527">
    <property type="entry name" value="HEAT-SHOCK PROTEIN 20 FAMILY MEMBER"/>
    <property type="match status" value="1"/>
</dbReference>